<feature type="region of interest" description="Disordered" evidence="1">
    <location>
        <begin position="149"/>
        <end position="175"/>
    </location>
</feature>
<keyword evidence="3" id="KW-1185">Reference proteome</keyword>
<protein>
    <submittedName>
        <fullName evidence="2">Uncharacterized protein</fullName>
    </submittedName>
</protein>
<dbReference type="Proteomes" id="UP001244207">
    <property type="component" value="Unassembled WGS sequence"/>
</dbReference>
<proteinExistence type="predicted"/>
<accession>A0AAD8XP94</accession>
<evidence type="ECO:0000313" key="3">
    <source>
        <dbReference type="Proteomes" id="UP001244207"/>
    </source>
</evidence>
<dbReference type="GeneID" id="85393911"/>
<evidence type="ECO:0000256" key="1">
    <source>
        <dbReference type="SAM" id="MobiDB-lite"/>
    </source>
</evidence>
<sequence length="175" mass="19079">MRPRNSSANADCGCRCGCGSGKAPSTEASYSSQVLGTSPKVRAELMTGLYSDPADAAAESNHSVIFHCPVTVGCGSSLPNLFSEGTSMEYSRVRACRFRIQGAGRHGPETRGDYCELRLCELFNGDRYASVRIHRVCELPGRSLVSGDSNMGPQRILPVNTRTDDGKMRQNWRRK</sequence>
<organism evidence="2 3">
    <name type="scientific">Glomerella acutata</name>
    <name type="common">Colletotrichum acutatum</name>
    <dbReference type="NCBI Taxonomy" id="27357"/>
    <lineage>
        <taxon>Eukaryota</taxon>
        <taxon>Fungi</taxon>
        <taxon>Dikarya</taxon>
        <taxon>Ascomycota</taxon>
        <taxon>Pezizomycotina</taxon>
        <taxon>Sordariomycetes</taxon>
        <taxon>Hypocreomycetidae</taxon>
        <taxon>Glomerellales</taxon>
        <taxon>Glomerellaceae</taxon>
        <taxon>Colletotrichum</taxon>
        <taxon>Colletotrichum acutatum species complex</taxon>
    </lineage>
</organism>
<dbReference type="EMBL" id="JAHMHS010000005">
    <property type="protein sequence ID" value="KAK1730919.1"/>
    <property type="molecule type" value="Genomic_DNA"/>
</dbReference>
<gene>
    <name evidence="2" type="ORF">BDZ83DRAFT_646795</name>
</gene>
<dbReference type="AlphaFoldDB" id="A0AAD8XP94"/>
<name>A0AAD8XP94_GLOAC</name>
<reference evidence="2" key="1">
    <citation type="submission" date="2021-12" db="EMBL/GenBank/DDBJ databases">
        <title>Comparative genomics, transcriptomics and evolutionary studies reveal genomic signatures of adaptation to plant cell wall in hemibiotrophic fungi.</title>
        <authorList>
            <consortium name="DOE Joint Genome Institute"/>
            <person name="Baroncelli R."/>
            <person name="Diaz J.F."/>
            <person name="Benocci T."/>
            <person name="Peng M."/>
            <person name="Battaglia E."/>
            <person name="Haridas S."/>
            <person name="Andreopoulos W."/>
            <person name="Labutti K."/>
            <person name="Pangilinan J."/>
            <person name="Floch G.L."/>
            <person name="Makela M.R."/>
            <person name="Henrissat B."/>
            <person name="Grigoriev I.V."/>
            <person name="Crouch J.A."/>
            <person name="De Vries R.P."/>
            <person name="Sukno S.A."/>
            <person name="Thon M.R."/>
        </authorList>
    </citation>
    <scope>NUCLEOTIDE SEQUENCE</scope>
    <source>
        <strain evidence="2">CBS 112980</strain>
    </source>
</reference>
<dbReference type="RefSeq" id="XP_060370974.1">
    <property type="nucleotide sequence ID" value="XM_060510012.1"/>
</dbReference>
<comment type="caution">
    <text evidence="2">The sequence shown here is derived from an EMBL/GenBank/DDBJ whole genome shotgun (WGS) entry which is preliminary data.</text>
</comment>
<evidence type="ECO:0000313" key="2">
    <source>
        <dbReference type="EMBL" id="KAK1730919.1"/>
    </source>
</evidence>